<dbReference type="AlphaFoldDB" id="E9FUT1"/>
<dbReference type="InterPro" id="IPR042099">
    <property type="entry name" value="ANL_N_sf"/>
</dbReference>
<dbReference type="EMBL" id="GL732525">
    <property type="protein sequence ID" value="EFX88868.1"/>
    <property type="molecule type" value="Genomic_DNA"/>
</dbReference>
<evidence type="ECO:0000313" key="7">
    <source>
        <dbReference type="Proteomes" id="UP000000305"/>
    </source>
</evidence>
<feature type="domain" description="AMP-binding enzyme C-terminal" evidence="5">
    <location>
        <begin position="497"/>
        <end position="573"/>
    </location>
</feature>
<feature type="domain" description="AMP-dependent synthetase/ligase" evidence="4">
    <location>
        <begin position="55"/>
        <end position="445"/>
    </location>
</feature>
<evidence type="ECO:0000259" key="5">
    <source>
        <dbReference type="Pfam" id="PF13193"/>
    </source>
</evidence>
<dbReference type="HOGENOM" id="CLU_000022_59_11_1"/>
<name>E9FUT1_DAPPU</name>
<dbReference type="SUPFAM" id="SSF56801">
    <property type="entry name" value="Acetyl-CoA synthetase-like"/>
    <property type="match status" value="1"/>
</dbReference>
<dbReference type="InterPro" id="IPR000873">
    <property type="entry name" value="AMP-dep_synth/lig_dom"/>
</dbReference>
<keyword evidence="2" id="KW-0436">Ligase</keyword>
<sequence length="591" mass="65021">MAFLILKPIFCLLSSVSSKKSPTLYRVSGRGFCSLANEKIKESSETLITPVFQIATNHLHKVALKDQNGVHTYQEVLRKSLLLAKKIQEKIGVNRTQERIVFLCPNDVTYVLAQWACWASGHIAVPLTTAHPPSLLSYYIQDSEASLVITTSDRANVELMEPVASYLNSHLPFPPSIDSTLTGLLSEFSMPTSFYQQANAMILYTSGTTGKPKGVLLSHANVDSQVRSLITSWAWSPADVIVHTLPLYHTHGIVNALLCPLYVGARCIMLPKFDASAVWANLLGLNMSNSERPTVFMAVPTIYSKLITEYQRKFAGNPKLKEYVKSTCSSKMRLMVSGSAPLPEPVFHQWQSITGHKLLERYGMTEIGMALSNPIKGERRPGHVGLPIPGVRVRIAEFKISSDGAKVYYDILAEGNHKATKVEPGKAGLSGELLIRGNSVFQSYWNKPEATEKEFTKDGWFKTGDIAQFNNGYYSILGRASADIIKSGGHKLSALQIETELLAHPQIDDCAVVGLSDPVWGQLVAAVVVPNEKSKLKVDDLKSWCKKHAPLAPYAIPTVWKVVDSMPRNAMGKVNKKDLISQIFPASPSST</sequence>
<dbReference type="InterPro" id="IPR025110">
    <property type="entry name" value="AMP-bd_C"/>
</dbReference>
<dbReference type="eggNOG" id="KOG1176">
    <property type="taxonomic scope" value="Eukaryota"/>
</dbReference>
<evidence type="ECO:0000256" key="3">
    <source>
        <dbReference type="SAM" id="SignalP"/>
    </source>
</evidence>
<protein>
    <recommendedName>
        <fullName evidence="8">Acyl-CoA synthetase family member 3, mitochondrial</fullName>
    </recommendedName>
</protein>
<dbReference type="Proteomes" id="UP000000305">
    <property type="component" value="Unassembled WGS sequence"/>
</dbReference>
<dbReference type="OMA" id="KGKWFKT"/>
<evidence type="ECO:0008006" key="8">
    <source>
        <dbReference type="Google" id="ProtNLM"/>
    </source>
</evidence>
<proteinExistence type="inferred from homology"/>
<dbReference type="PANTHER" id="PTHR43201:SF8">
    <property type="entry name" value="ACYL-COA SYNTHETASE FAMILY MEMBER 3"/>
    <property type="match status" value="1"/>
</dbReference>
<dbReference type="Pfam" id="PF13193">
    <property type="entry name" value="AMP-binding_C"/>
    <property type="match status" value="1"/>
</dbReference>
<dbReference type="InterPro" id="IPR045851">
    <property type="entry name" value="AMP-bd_C_sf"/>
</dbReference>
<dbReference type="InParanoid" id="E9FUT1"/>
<dbReference type="Gene3D" id="3.30.300.30">
    <property type="match status" value="1"/>
</dbReference>
<feature type="chain" id="PRO_5003236824" description="Acyl-CoA synthetase family member 3, mitochondrial" evidence="3">
    <location>
        <begin position="19"/>
        <end position="591"/>
    </location>
</feature>
<gene>
    <name evidence="6" type="ORF">DAPPUDRAFT_304782</name>
</gene>
<dbReference type="GO" id="GO:0006633">
    <property type="term" value="P:fatty acid biosynthetic process"/>
    <property type="evidence" value="ECO:0000318"/>
    <property type="project" value="GO_Central"/>
</dbReference>
<keyword evidence="7" id="KW-1185">Reference proteome</keyword>
<dbReference type="CDD" id="cd05941">
    <property type="entry name" value="MCS"/>
    <property type="match status" value="1"/>
</dbReference>
<keyword evidence="3" id="KW-0732">Signal</keyword>
<dbReference type="Pfam" id="PF00501">
    <property type="entry name" value="AMP-binding"/>
    <property type="match status" value="1"/>
</dbReference>
<dbReference type="FunCoup" id="E9FUT1">
    <property type="interactions" value="760"/>
</dbReference>
<evidence type="ECO:0000259" key="4">
    <source>
        <dbReference type="Pfam" id="PF00501"/>
    </source>
</evidence>
<dbReference type="KEGG" id="dpx:DAPPUDRAFT_304782"/>
<evidence type="ECO:0000256" key="1">
    <source>
        <dbReference type="ARBA" id="ARBA00006432"/>
    </source>
</evidence>
<dbReference type="OrthoDB" id="2962993at2759"/>
<evidence type="ECO:0000313" key="6">
    <source>
        <dbReference type="EMBL" id="EFX88868.1"/>
    </source>
</evidence>
<feature type="signal peptide" evidence="3">
    <location>
        <begin position="1"/>
        <end position="18"/>
    </location>
</feature>
<dbReference type="PhylomeDB" id="E9FUT1"/>
<dbReference type="STRING" id="6669.E9FUT1"/>
<dbReference type="FunFam" id="3.40.50.12780:FF:000030">
    <property type="entry name" value="Acyl-CoA synthetase family member 3"/>
    <property type="match status" value="1"/>
</dbReference>
<dbReference type="GO" id="GO:0005739">
    <property type="term" value="C:mitochondrion"/>
    <property type="evidence" value="ECO:0000318"/>
    <property type="project" value="GO_Central"/>
</dbReference>
<organism evidence="6 7">
    <name type="scientific">Daphnia pulex</name>
    <name type="common">Water flea</name>
    <dbReference type="NCBI Taxonomy" id="6669"/>
    <lineage>
        <taxon>Eukaryota</taxon>
        <taxon>Metazoa</taxon>
        <taxon>Ecdysozoa</taxon>
        <taxon>Arthropoda</taxon>
        <taxon>Crustacea</taxon>
        <taxon>Branchiopoda</taxon>
        <taxon>Diplostraca</taxon>
        <taxon>Cladocera</taxon>
        <taxon>Anomopoda</taxon>
        <taxon>Daphniidae</taxon>
        <taxon>Daphnia</taxon>
    </lineage>
</organism>
<evidence type="ECO:0000256" key="2">
    <source>
        <dbReference type="ARBA" id="ARBA00022598"/>
    </source>
</evidence>
<dbReference type="InterPro" id="IPR020845">
    <property type="entry name" value="AMP-binding_CS"/>
</dbReference>
<reference evidence="6 7" key="1">
    <citation type="journal article" date="2011" name="Science">
        <title>The ecoresponsive genome of Daphnia pulex.</title>
        <authorList>
            <person name="Colbourne J.K."/>
            <person name="Pfrender M.E."/>
            <person name="Gilbert D."/>
            <person name="Thomas W.K."/>
            <person name="Tucker A."/>
            <person name="Oakley T.H."/>
            <person name="Tokishita S."/>
            <person name="Aerts A."/>
            <person name="Arnold G.J."/>
            <person name="Basu M.K."/>
            <person name="Bauer D.J."/>
            <person name="Caceres C.E."/>
            <person name="Carmel L."/>
            <person name="Casola C."/>
            <person name="Choi J.H."/>
            <person name="Detter J.C."/>
            <person name="Dong Q."/>
            <person name="Dusheyko S."/>
            <person name="Eads B.D."/>
            <person name="Frohlich T."/>
            <person name="Geiler-Samerotte K.A."/>
            <person name="Gerlach D."/>
            <person name="Hatcher P."/>
            <person name="Jogdeo S."/>
            <person name="Krijgsveld J."/>
            <person name="Kriventseva E.V."/>
            <person name="Kultz D."/>
            <person name="Laforsch C."/>
            <person name="Lindquist E."/>
            <person name="Lopez J."/>
            <person name="Manak J.R."/>
            <person name="Muller J."/>
            <person name="Pangilinan J."/>
            <person name="Patwardhan R.P."/>
            <person name="Pitluck S."/>
            <person name="Pritham E.J."/>
            <person name="Rechtsteiner A."/>
            <person name="Rho M."/>
            <person name="Rogozin I.B."/>
            <person name="Sakarya O."/>
            <person name="Salamov A."/>
            <person name="Schaack S."/>
            <person name="Shapiro H."/>
            <person name="Shiga Y."/>
            <person name="Skalitzky C."/>
            <person name="Smith Z."/>
            <person name="Souvorov A."/>
            <person name="Sung W."/>
            <person name="Tang Z."/>
            <person name="Tsuchiya D."/>
            <person name="Tu H."/>
            <person name="Vos H."/>
            <person name="Wang M."/>
            <person name="Wolf Y.I."/>
            <person name="Yamagata H."/>
            <person name="Yamada T."/>
            <person name="Ye Y."/>
            <person name="Shaw J.R."/>
            <person name="Andrews J."/>
            <person name="Crease T.J."/>
            <person name="Tang H."/>
            <person name="Lucas S.M."/>
            <person name="Robertson H.M."/>
            <person name="Bork P."/>
            <person name="Koonin E.V."/>
            <person name="Zdobnov E.M."/>
            <person name="Grigoriev I.V."/>
            <person name="Lynch M."/>
            <person name="Boore J.L."/>
        </authorList>
    </citation>
    <scope>NUCLEOTIDE SEQUENCE [LARGE SCALE GENOMIC DNA]</scope>
</reference>
<dbReference type="GO" id="GO:0016405">
    <property type="term" value="F:CoA-ligase activity"/>
    <property type="evidence" value="ECO:0000318"/>
    <property type="project" value="GO_Central"/>
</dbReference>
<dbReference type="Gene3D" id="3.40.50.12780">
    <property type="entry name" value="N-terminal domain of ligase-like"/>
    <property type="match status" value="1"/>
</dbReference>
<accession>E9FUT1</accession>
<dbReference type="PANTHER" id="PTHR43201">
    <property type="entry name" value="ACYL-COA SYNTHETASE"/>
    <property type="match status" value="1"/>
</dbReference>
<comment type="similarity">
    <text evidence="1">Belongs to the ATP-dependent AMP-binding enzyme family.</text>
</comment>
<dbReference type="PROSITE" id="PS00455">
    <property type="entry name" value="AMP_BINDING"/>
    <property type="match status" value="1"/>
</dbReference>